<dbReference type="GO" id="GO:0009313">
    <property type="term" value="P:oligosaccharide catabolic process"/>
    <property type="evidence" value="ECO:0007669"/>
    <property type="project" value="TreeGrafter"/>
</dbReference>
<protein>
    <submittedName>
        <fullName evidence="6">Alpha-amylase</fullName>
    </submittedName>
</protein>
<feature type="compositionally biased region" description="Basic and acidic residues" evidence="4">
    <location>
        <begin position="375"/>
        <end position="392"/>
    </location>
</feature>
<dbReference type="RefSeq" id="WP_126579728.1">
    <property type="nucleotide sequence ID" value="NZ_BIFR01000001.1"/>
</dbReference>
<dbReference type="Gene3D" id="2.60.40.1180">
    <property type="entry name" value="Golgi alpha-mannosidase II"/>
    <property type="match status" value="1"/>
</dbReference>
<keyword evidence="2" id="KW-0378">Hydrolase</keyword>
<evidence type="ECO:0000256" key="1">
    <source>
        <dbReference type="ARBA" id="ARBA00008061"/>
    </source>
</evidence>
<dbReference type="PANTHER" id="PTHR10357:SF179">
    <property type="entry name" value="NEUTRAL AND BASIC AMINO ACID TRANSPORT PROTEIN RBAT"/>
    <property type="match status" value="1"/>
</dbReference>
<dbReference type="InterPro" id="IPR045857">
    <property type="entry name" value="O16G_dom_2"/>
</dbReference>
<dbReference type="Gene3D" id="3.20.20.80">
    <property type="entry name" value="Glycosidases"/>
    <property type="match status" value="1"/>
</dbReference>
<dbReference type="Gene3D" id="3.90.400.10">
    <property type="entry name" value="Oligo-1,6-glucosidase, Domain 2"/>
    <property type="match status" value="1"/>
</dbReference>
<reference evidence="7" key="1">
    <citation type="submission" date="2018-12" db="EMBL/GenBank/DDBJ databases">
        <title>Tengunoibacter tsumagoiensis gen. nov., sp. nov., Dictyobacter kobayashii sp. nov., D. alpinus sp. nov., and D. joshuensis sp. nov. and description of Dictyobacteraceae fam. nov. within the order Ktedonobacterales isolated from Tengu-no-mugimeshi.</title>
        <authorList>
            <person name="Wang C.M."/>
            <person name="Zheng Y."/>
            <person name="Sakai Y."/>
            <person name="Toyoda A."/>
            <person name="Minakuchi Y."/>
            <person name="Abe K."/>
            <person name="Yokota A."/>
            <person name="Yabe S."/>
        </authorList>
    </citation>
    <scope>NUCLEOTIDE SEQUENCE [LARGE SCALE GENOMIC DNA]</scope>
    <source>
        <strain evidence="7">Uno3</strain>
    </source>
</reference>
<dbReference type="Pfam" id="PF00128">
    <property type="entry name" value="Alpha-amylase"/>
    <property type="match status" value="1"/>
</dbReference>
<evidence type="ECO:0000256" key="2">
    <source>
        <dbReference type="ARBA" id="ARBA00022801"/>
    </source>
</evidence>
<comment type="similarity">
    <text evidence="1">Belongs to the glycosyl hydrolase 13 family.</text>
</comment>
<dbReference type="SUPFAM" id="SSF51011">
    <property type="entry name" value="Glycosyl hydrolase domain"/>
    <property type="match status" value="1"/>
</dbReference>
<dbReference type="AlphaFoldDB" id="A0A401ZYX1"/>
<keyword evidence="3" id="KW-0326">Glycosidase</keyword>
<organism evidence="6 7">
    <name type="scientific">Tengunoibacter tsumagoiensis</name>
    <dbReference type="NCBI Taxonomy" id="2014871"/>
    <lineage>
        <taxon>Bacteria</taxon>
        <taxon>Bacillati</taxon>
        <taxon>Chloroflexota</taxon>
        <taxon>Ktedonobacteria</taxon>
        <taxon>Ktedonobacterales</taxon>
        <taxon>Dictyobacteraceae</taxon>
        <taxon>Tengunoibacter</taxon>
    </lineage>
</organism>
<accession>A0A401ZYX1</accession>
<gene>
    <name evidence="6" type="ORF">KTT_19270</name>
</gene>
<dbReference type="GO" id="GO:0004556">
    <property type="term" value="F:alpha-amylase activity"/>
    <property type="evidence" value="ECO:0007669"/>
    <property type="project" value="TreeGrafter"/>
</dbReference>
<dbReference type="InterPro" id="IPR017853">
    <property type="entry name" value="GH"/>
</dbReference>
<dbReference type="OrthoDB" id="9805159at2"/>
<dbReference type="SUPFAM" id="SSF51445">
    <property type="entry name" value="(Trans)glycosidases"/>
    <property type="match status" value="1"/>
</dbReference>
<dbReference type="InterPro" id="IPR013780">
    <property type="entry name" value="Glyco_hydro_b"/>
</dbReference>
<name>A0A401ZYX1_9CHLR</name>
<comment type="caution">
    <text evidence="6">The sequence shown here is derived from an EMBL/GenBank/DDBJ whole genome shotgun (WGS) entry which is preliminary data.</text>
</comment>
<dbReference type="PANTHER" id="PTHR10357">
    <property type="entry name" value="ALPHA-AMYLASE FAMILY MEMBER"/>
    <property type="match status" value="1"/>
</dbReference>
<sequence length="534" mass="61418">MQQIPSWWQTSTIYQIYPRSFQDSNGDGIGDLRGIINRLDYFRWLGIDTLWLSPVYPSPMADFGYDIANYSDIDPTFGTLADMDDLIREAHQCDLKILLDFVPNHTSDEHDWFKESRSNRTNAKRDWYIWRDPAPNGGPPNNWLAHFGGNAWAFDEQTGQYYLHLFHEKQPDLNWRNPEVQQAMYDVLRFWLKRGIDGFRVDVIWLLIKDGQLRDNPLNPDWKEGDFPMDRLVSVYSHDQPEVHEIIREMRTLLDSFGERVLIGEIYLPVPRLMQYYGENLDEAHLPFNFQFIGLAEWNAQMIRTCVDAYETALPAGAWPNWVLGNHDNARVVSRAGKELARVAQMLLLTLRGTPTCYYGDELGMQDGIIPLEMIHDPRGRDNPADSRDPERTPMQWDATPNAGFSPAHVQPWLPVSNDYKTMNVAVQREDKHSMLTLTRSLLTLRKSMASLHQGSYRSLDAVSSTCFAYIREHAGERTLIVLNFSANEQTISLSDLAHGQILLSTQLDREGKINLSHFTLRGFEGCLIALPNA</sequence>
<dbReference type="Pfam" id="PF23915">
    <property type="entry name" value="SusG_C"/>
    <property type="match status" value="1"/>
</dbReference>
<dbReference type="InterPro" id="IPR006047">
    <property type="entry name" value="GH13_cat_dom"/>
</dbReference>
<evidence type="ECO:0000256" key="3">
    <source>
        <dbReference type="ARBA" id="ARBA00023295"/>
    </source>
</evidence>
<dbReference type="EMBL" id="BIFR01000001">
    <property type="protein sequence ID" value="GCE12068.1"/>
    <property type="molecule type" value="Genomic_DNA"/>
</dbReference>
<dbReference type="SMART" id="SM00642">
    <property type="entry name" value="Aamy"/>
    <property type="match status" value="1"/>
</dbReference>
<evidence type="ECO:0000313" key="7">
    <source>
        <dbReference type="Proteomes" id="UP000287352"/>
    </source>
</evidence>
<evidence type="ECO:0000256" key="4">
    <source>
        <dbReference type="SAM" id="MobiDB-lite"/>
    </source>
</evidence>
<feature type="region of interest" description="Disordered" evidence="4">
    <location>
        <begin position="375"/>
        <end position="395"/>
    </location>
</feature>
<dbReference type="Proteomes" id="UP000287352">
    <property type="component" value="Unassembled WGS sequence"/>
</dbReference>
<feature type="domain" description="Glycosyl hydrolase family 13 catalytic" evidence="5">
    <location>
        <begin position="15"/>
        <end position="392"/>
    </location>
</feature>
<dbReference type="CDD" id="cd11331">
    <property type="entry name" value="AmyAc_OligoGlu_like"/>
    <property type="match status" value="1"/>
</dbReference>
<proteinExistence type="inferred from homology"/>
<evidence type="ECO:0000313" key="6">
    <source>
        <dbReference type="EMBL" id="GCE12068.1"/>
    </source>
</evidence>
<dbReference type="FunFam" id="3.90.400.10:FF:000002">
    <property type="entry name" value="Sucrose isomerase"/>
    <property type="match status" value="1"/>
</dbReference>
<dbReference type="InterPro" id="IPR056300">
    <property type="entry name" value="SusG-like_C"/>
</dbReference>
<keyword evidence="7" id="KW-1185">Reference proteome</keyword>
<evidence type="ECO:0000259" key="5">
    <source>
        <dbReference type="SMART" id="SM00642"/>
    </source>
</evidence>